<proteinExistence type="predicted"/>
<organism evidence="1 2">
    <name type="scientific">Calocera cornea HHB12733</name>
    <dbReference type="NCBI Taxonomy" id="1353952"/>
    <lineage>
        <taxon>Eukaryota</taxon>
        <taxon>Fungi</taxon>
        <taxon>Dikarya</taxon>
        <taxon>Basidiomycota</taxon>
        <taxon>Agaricomycotina</taxon>
        <taxon>Dacrymycetes</taxon>
        <taxon>Dacrymycetales</taxon>
        <taxon>Dacrymycetaceae</taxon>
        <taxon>Calocera</taxon>
    </lineage>
</organism>
<gene>
    <name evidence="1" type="ORF">CALCODRAFT_406968</name>
</gene>
<dbReference type="AlphaFoldDB" id="A0A165IXY3"/>
<accession>A0A165IXY3</accession>
<dbReference type="STRING" id="1353952.A0A165IXY3"/>
<dbReference type="Proteomes" id="UP000076842">
    <property type="component" value="Unassembled WGS sequence"/>
</dbReference>
<keyword evidence="2" id="KW-1185">Reference proteome</keyword>
<sequence length="94" mass="10382">TFTRHDWLLDSGTTSHITPLHFYVNGQTVTHTLKDVLHALNTLNSLLSAGRFDDTGGKIRFSASQCELRNAKGILVGTGQKTNRLYLLNAKAEL</sequence>
<dbReference type="EMBL" id="KV423925">
    <property type="protein sequence ID" value="KZT61116.1"/>
    <property type="molecule type" value="Genomic_DNA"/>
</dbReference>
<dbReference type="InParanoid" id="A0A165IXY3"/>
<protein>
    <submittedName>
        <fullName evidence="1">Uncharacterized protein</fullName>
    </submittedName>
</protein>
<feature type="non-terminal residue" evidence="1">
    <location>
        <position position="1"/>
    </location>
</feature>
<reference evidence="1 2" key="1">
    <citation type="journal article" date="2016" name="Mol. Biol. Evol.">
        <title>Comparative Genomics of Early-Diverging Mushroom-Forming Fungi Provides Insights into the Origins of Lignocellulose Decay Capabilities.</title>
        <authorList>
            <person name="Nagy L.G."/>
            <person name="Riley R."/>
            <person name="Tritt A."/>
            <person name="Adam C."/>
            <person name="Daum C."/>
            <person name="Floudas D."/>
            <person name="Sun H."/>
            <person name="Yadav J.S."/>
            <person name="Pangilinan J."/>
            <person name="Larsson K.H."/>
            <person name="Matsuura K."/>
            <person name="Barry K."/>
            <person name="Labutti K."/>
            <person name="Kuo R."/>
            <person name="Ohm R.A."/>
            <person name="Bhattacharya S.S."/>
            <person name="Shirouzu T."/>
            <person name="Yoshinaga Y."/>
            <person name="Martin F.M."/>
            <person name="Grigoriev I.V."/>
            <person name="Hibbett D.S."/>
        </authorList>
    </citation>
    <scope>NUCLEOTIDE SEQUENCE [LARGE SCALE GENOMIC DNA]</scope>
    <source>
        <strain evidence="1 2">HHB12733</strain>
    </source>
</reference>
<feature type="non-terminal residue" evidence="1">
    <location>
        <position position="94"/>
    </location>
</feature>
<evidence type="ECO:0000313" key="2">
    <source>
        <dbReference type="Proteomes" id="UP000076842"/>
    </source>
</evidence>
<evidence type="ECO:0000313" key="1">
    <source>
        <dbReference type="EMBL" id="KZT61116.1"/>
    </source>
</evidence>
<dbReference type="OrthoDB" id="3340343at2759"/>
<name>A0A165IXY3_9BASI</name>